<dbReference type="AlphaFoldDB" id="K2GZG0"/>
<dbReference type="GO" id="GO:0005737">
    <property type="term" value="C:cytoplasm"/>
    <property type="evidence" value="ECO:0007669"/>
    <property type="project" value="TreeGrafter"/>
</dbReference>
<sequence>MNRDTQKIYDFMQFLQNMKENKRWRNTPAVIFKESIADHSWKALVMAYCVWRQLDLKMDFFHVIKLVLVHDLVEAIAEDTDYRLVYLWLVSKDDKHAKEAEAIAEIREMLPSEIGDEIYGLWNEYEEWSTSEARFAKFIEKIESIDHVLYYWADYIDIPDKIAWYCKNALNKCPELRWFYAWYVGKLKELYLKSGFVWKESYEVEWEYEEFEDFDKFFWFFQVAQKLKETTRYGSSPLIPKKDSVAEHCYRLAFMAFVSAKWFNRDINISKAIYIAIFHDIIEALTWDLDYILIYTWQVTKAEKHINELGAMKTIKGILPQRIWDEIEDFWKEFEAWTSPESRFVKALDKYESISHLVFHTYENFDDPDLIAMYCDKPFQLTPELNPLYKLLKSDLKTEYAKWWKEWKEEYDNV</sequence>
<dbReference type="InterPro" id="IPR003607">
    <property type="entry name" value="HD/PDEase_dom"/>
</dbReference>
<accession>K2GZG0</accession>
<evidence type="ECO:0000256" key="6">
    <source>
        <dbReference type="ARBA" id="ARBA00022723"/>
    </source>
</evidence>
<dbReference type="InterPro" id="IPR039356">
    <property type="entry name" value="YfbR/HDDC2"/>
</dbReference>
<comment type="subunit">
    <text evidence="4">Homodimer.</text>
</comment>
<dbReference type="GO" id="GO:0002953">
    <property type="term" value="F:5'-deoxynucleotidase activity"/>
    <property type="evidence" value="ECO:0007669"/>
    <property type="project" value="UniProtKB-EC"/>
</dbReference>
<evidence type="ECO:0000256" key="4">
    <source>
        <dbReference type="ARBA" id="ARBA00011738"/>
    </source>
</evidence>
<dbReference type="InterPro" id="IPR006674">
    <property type="entry name" value="HD_domain"/>
</dbReference>
<dbReference type="GO" id="GO:0046872">
    <property type="term" value="F:metal ion binding"/>
    <property type="evidence" value="ECO:0007669"/>
    <property type="project" value="UniProtKB-KW"/>
</dbReference>
<comment type="cofactor">
    <cofactor evidence="2">
        <name>Mn(2+)</name>
        <dbReference type="ChEBI" id="CHEBI:29035"/>
    </cofactor>
</comment>
<comment type="catalytic activity">
    <reaction evidence="1">
        <text>a 2'-deoxyribonucleoside 5'-phosphate + H2O = a 2'-deoxyribonucleoside + phosphate</text>
        <dbReference type="Rhea" id="RHEA:36167"/>
        <dbReference type="ChEBI" id="CHEBI:15377"/>
        <dbReference type="ChEBI" id="CHEBI:18274"/>
        <dbReference type="ChEBI" id="CHEBI:43474"/>
        <dbReference type="ChEBI" id="CHEBI:65317"/>
        <dbReference type="EC" id="3.1.3.89"/>
    </reaction>
</comment>
<evidence type="ECO:0000256" key="1">
    <source>
        <dbReference type="ARBA" id="ARBA00001638"/>
    </source>
</evidence>
<evidence type="ECO:0000313" key="9">
    <source>
        <dbReference type="EMBL" id="EKE28905.1"/>
    </source>
</evidence>
<organism evidence="9">
    <name type="scientific">uncultured bacterium</name>
    <name type="common">gcode 4</name>
    <dbReference type="NCBI Taxonomy" id="1234023"/>
    <lineage>
        <taxon>Bacteria</taxon>
        <taxon>environmental samples</taxon>
    </lineage>
</organism>
<keyword evidence="6" id="KW-0479">Metal-binding</keyword>
<dbReference type="SUPFAM" id="SSF109604">
    <property type="entry name" value="HD-domain/PDEase-like"/>
    <property type="match status" value="2"/>
</dbReference>
<dbReference type="Pfam" id="PF13023">
    <property type="entry name" value="HD_3"/>
    <property type="match status" value="2"/>
</dbReference>
<gene>
    <name evidence="9" type="ORF">ACD_2C00266G0011</name>
</gene>
<dbReference type="Gene3D" id="1.10.3210.10">
    <property type="entry name" value="Hypothetical protein af1432"/>
    <property type="match status" value="2"/>
</dbReference>
<dbReference type="EMBL" id="AMFJ01000266">
    <property type="protein sequence ID" value="EKE28905.1"/>
    <property type="molecule type" value="Genomic_DNA"/>
</dbReference>
<comment type="cofactor">
    <cofactor evidence="3">
        <name>Co(2+)</name>
        <dbReference type="ChEBI" id="CHEBI:48828"/>
    </cofactor>
</comment>
<keyword evidence="7" id="KW-0378">Hydrolase</keyword>
<evidence type="ECO:0000259" key="8">
    <source>
        <dbReference type="SMART" id="SM00471"/>
    </source>
</evidence>
<evidence type="ECO:0000256" key="5">
    <source>
        <dbReference type="ARBA" id="ARBA00012964"/>
    </source>
</evidence>
<evidence type="ECO:0000256" key="2">
    <source>
        <dbReference type="ARBA" id="ARBA00001936"/>
    </source>
</evidence>
<dbReference type="SMART" id="SM00471">
    <property type="entry name" value="HDc"/>
    <property type="match status" value="2"/>
</dbReference>
<evidence type="ECO:0000256" key="7">
    <source>
        <dbReference type="ARBA" id="ARBA00022801"/>
    </source>
</evidence>
<dbReference type="EC" id="3.1.3.89" evidence="5"/>
<dbReference type="PANTHER" id="PTHR11845:SF13">
    <property type="entry name" value="5'-DEOXYNUCLEOTIDASE HDDC2"/>
    <property type="match status" value="1"/>
</dbReference>
<feature type="domain" description="HD/PDEase" evidence="8">
    <location>
        <begin position="32"/>
        <end position="154"/>
    </location>
</feature>
<protein>
    <recommendedName>
        <fullName evidence="5">5'-deoxynucleotidase</fullName>
        <ecNumber evidence="5">3.1.3.89</ecNumber>
    </recommendedName>
</protein>
<reference evidence="9" key="1">
    <citation type="journal article" date="2012" name="Science">
        <title>Fermentation, hydrogen, and sulfur metabolism in multiple uncultivated bacterial phyla.</title>
        <authorList>
            <person name="Wrighton K.C."/>
            <person name="Thomas B.C."/>
            <person name="Sharon I."/>
            <person name="Miller C.S."/>
            <person name="Castelle C.J."/>
            <person name="VerBerkmoes N.C."/>
            <person name="Wilkins M.J."/>
            <person name="Hettich R.L."/>
            <person name="Lipton M.S."/>
            <person name="Williams K.H."/>
            <person name="Long P.E."/>
            <person name="Banfield J.F."/>
        </authorList>
    </citation>
    <scope>NUCLEOTIDE SEQUENCE [LARGE SCALE GENOMIC DNA]</scope>
</reference>
<name>K2GZG0_9BACT</name>
<dbReference type="PANTHER" id="PTHR11845">
    <property type="entry name" value="5'-DEOXYNUCLEOTIDASE HDDC2"/>
    <property type="match status" value="1"/>
</dbReference>
<comment type="caution">
    <text evidence="9">The sequence shown here is derived from an EMBL/GenBank/DDBJ whole genome shotgun (WGS) entry which is preliminary data.</text>
</comment>
<feature type="domain" description="HD/PDEase" evidence="8">
    <location>
        <begin position="241"/>
        <end position="363"/>
    </location>
</feature>
<evidence type="ECO:0000256" key="3">
    <source>
        <dbReference type="ARBA" id="ARBA00001941"/>
    </source>
</evidence>
<proteinExistence type="predicted"/>